<evidence type="ECO:0000256" key="6">
    <source>
        <dbReference type="ARBA" id="ARBA00022842"/>
    </source>
</evidence>
<dbReference type="PANTHER" id="PTHR46494:SF2">
    <property type="entry name" value="MAGNESIUM TRANSPORT PROTEIN CORA"/>
    <property type="match status" value="1"/>
</dbReference>
<evidence type="ECO:0000256" key="2">
    <source>
        <dbReference type="ARBA" id="ARBA00009765"/>
    </source>
</evidence>
<dbReference type="GO" id="GO:0005886">
    <property type="term" value="C:plasma membrane"/>
    <property type="evidence" value="ECO:0007669"/>
    <property type="project" value="UniProtKB-SubCell"/>
</dbReference>
<keyword evidence="7 12" id="KW-1133">Transmembrane helix</keyword>
<keyword evidence="6" id="KW-0460">Magnesium</keyword>
<keyword evidence="4" id="KW-1003">Cell membrane</keyword>
<gene>
    <name evidence="13" type="ORF">IC621_14765</name>
</gene>
<keyword evidence="8" id="KW-0406">Ion transport</keyword>
<comment type="similarity">
    <text evidence="2">Belongs to the CorA metal ion transporter (MIT) (TC 1.A.35) family.</text>
</comment>
<comment type="subcellular location">
    <subcellularLocation>
        <location evidence="1">Cell membrane</location>
        <topology evidence="1">Multi-pass membrane protein</topology>
    </subcellularLocation>
</comment>
<keyword evidence="14" id="KW-1185">Reference proteome</keyword>
<evidence type="ECO:0000256" key="9">
    <source>
        <dbReference type="ARBA" id="ARBA00023136"/>
    </source>
</evidence>
<proteinExistence type="inferred from homology"/>
<evidence type="ECO:0000256" key="11">
    <source>
        <dbReference type="ARBA" id="ARBA00045497"/>
    </source>
</evidence>
<dbReference type="GO" id="GO:0050897">
    <property type="term" value="F:cobalt ion binding"/>
    <property type="evidence" value="ECO:0007669"/>
    <property type="project" value="TreeGrafter"/>
</dbReference>
<name>A0A926RX54_9BACI</name>
<dbReference type="Proteomes" id="UP000626844">
    <property type="component" value="Unassembled WGS sequence"/>
</dbReference>
<dbReference type="AlphaFoldDB" id="A0A926RX54"/>
<keyword evidence="5 12" id="KW-0812">Transmembrane</keyword>
<evidence type="ECO:0000256" key="12">
    <source>
        <dbReference type="SAM" id="Phobius"/>
    </source>
</evidence>
<protein>
    <submittedName>
        <fullName evidence="13">Magnesium transporter CorA family protein</fullName>
    </submittedName>
</protein>
<dbReference type="GO" id="GO:0015095">
    <property type="term" value="F:magnesium ion transmembrane transporter activity"/>
    <property type="evidence" value="ECO:0007669"/>
    <property type="project" value="TreeGrafter"/>
</dbReference>
<evidence type="ECO:0000313" key="13">
    <source>
        <dbReference type="EMBL" id="MBD1381498.1"/>
    </source>
</evidence>
<dbReference type="RefSeq" id="WP_191159097.1">
    <property type="nucleotide sequence ID" value="NZ_JACXAI010000019.1"/>
</dbReference>
<dbReference type="FunFam" id="1.20.58.340:FF:000004">
    <property type="entry name" value="Magnesium transport protein CorA"/>
    <property type="match status" value="1"/>
</dbReference>
<evidence type="ECO:0000256" key="1">
    <source>
        <dbReference type="ARBA" id="ARBA00004651"/>
    </source>
</evidence>
<dbReference type="PANTHER" id="PTHR46494">
    <property type="entry name" value="CORA FAMILY METAL ION TRANSPORTER (EUROFUNG)"/>
    <property type="match status" value="1"/>
</dbReference>
<evidence type="ECO:0000256" key="3">
    <source>
        <dbReference type="ARBA" id="ARBA00022448"/>
    </source>
</evidence>
<dbReference type="InterPro" id="IPR045863">
    <property type="entry name" value="CorA_TM1_TM2"/>
</dbReference>
<reference evidence="13" key="1">
    <citation type="submission" date="2020-09" db="EMBL/GenBank/DDBJ databases">
        <title>A novel bacterium of genus Bacillus, isolated from South China Sea.</title>
        <authorList>
            <person name="Huang H."/>
            <person name="Mo K."/>
            <person name="Hu Y."/>
        </authorList>
    </citation>
    <scope>NUCLEOTIDE SEQUENCE</scope>
    <source>
        <strain evidence="13">IB182487</strain>
    </source>
</reference>
<dbReference type="InterPro" id="IPR002523">
    <property type="entry name" value="MgTranspt_CorA/ZnTranspt_ZntB"/>
</dbReference>
<evidence type="ECO:0000313" key="14">
    <source>
        <dbReference type="Proteomes" id="UP000626844"/>
    </source>
</evidence>
<keyword evidence="3" id="KW-0813">Transport</keyword>
<dbReference type="SUPFAM" id="SSF144083">
    <property type="entry name" value="Magnesium transport protein CorA, transmembrane region"/>
    <property type="match status" value="1"/>
</dbReference>
<dbReference type="CDD" id="cd12821">
    <property type="entry name" value="EcCorA_ZntB-like"/>
    <property type="match status" value="1"/>
</dbReference>
<evidence type="ECO:0000256" key="5">
    <source>
        <dbReference type="ARBA" id="ARBA00022692"/>
    </source>
</evidence>
<evidence type="ECO:0000256" key="8">
    <source>
        <dbReference type="ARBA" id="ARBA00023065"/>
    </source>
</evidence>
<dbReference type="Gene3D" id="1.20.58.340">
    <property type="entry name" value="Magnesium transport protein CorA, transmembrane region"/>
    <property type="match status" value="1"/>
</dbReference>
<dbReference type="EMBL" id="JACXAI010000019">
    <property type="protein sequence ID" value="MBD1381498.1"/>
    <property type="molecule type" value="Genomic_DNA"/>
</dbReference>
<evidence type="ECO:0000256" key="4">
    <source>
        <dbReference type="ARBA" id="ARBA00022475"/>
    </source>
</evidence>
<dbReference type="GO" id="GO:0000287">
    <property type="term" value="F:magnesium ion binding"/>
    <property type="evidence" value="ECO:0007669"/>
    <property type="project" value="TreeGrafter"/>
</dbReference>
<feature type="transmembrane region" description="Helical" evidence="12">
    <location>
        <begin position="242"/>
        <end position="262"/>
    </location>
</feature>
<keyword evidence="9 12" id="KW-0472">Membrane</keyword>
<comment type="caution">
    <text evidence="13">The sequence shown here is derived from an EMBL/GenBank/DDBJ whole genome shotgun (WGS) entry which is preliminary data.</text>
</comment>
<comment type="catalytic activity">
    <reaction evidence="10">
        <text>Mg(2+)(in) = Mg(2+)(out)</text>
        <dbReference type="Rhea" id="RHEA:29827"/>
        <dbReference type="ChEBI" id="CHEBI:18420"/>
    </reaction>
</comment>
<dbReference type="InterPro" id="IPR045861">
    <property type="entry name" value="CorA_cytoplasmic_dom"/>
</dbReference>
<dbReference type="SUPFAM" id="SSF143865">
    <property type="entry name" value="CorA soluble domain-like"/>
    <property type="match status" value="1"/>
</dbReference>
<comment type="function">
    <text evidence="11">Mediates influx of magnesium ions. Alternates between open and closed states. Activated by low cytoplasmic Mg(2+) levels. Inactive when cytoplasmic Mg(2+) levels are high.</text>
</comment>
<dbReference type="GO" id="GO:0015087">
    <property type="term" value="F:cobalt ion transmembrane transporter activity"/>
    <property type="evidence" value="ECO:0007669"/>
    <property type="project" value="TreeGrafter"/>
</dbReference>
<evidence type="ECO:0000256" key="10">
    <source>
        <dbReference type="ARBA" id="ARBA00034269"/>
    </source>
</evidence>
<accession>A0A926RX54</accession>
<organism evidence="13 14">
    <name type="scientific">Metabacillus arenae</name>
    <dbReference type="NCBI Taxonomy" id="2771434"/>
    <lineage>
        <taxon>Bacteria</taxon>
        <taxon>Bacillati</taxon>
        <taxon>Bacillota</taxon>
        <taxon>Bacilli</taxon>
        <taxon>Bacillales</taxon>
        <taxon>Bacillaceae</taxon>
        <taxon>Metabacillus</taxon>
    </lineage>
</organism>
<sequence length="315" mass="37546">MEIFEGREWRWFQLHLFEKEAAGDMIPPAYSETYQKWLQQLKPDNRNSIRMEVINSNHAAVYGSLVYHQGLDKEENYQVFHFYLTKEFFLTVDLQPSLIEKINLTKTKHQMLTVDNGLHAFFVVVGMLMSEHLEGIDQFEEKLREQIWKVYHDNDSKILEEVNRKRHELLVYKSLILTLIEIEMAVREAFLMKDGITGEHYRTYQRIERGFKLVKEYEEEVDNLIHSEEVISTYRGNEIMKALTIFTAIFTPMTALGALWGMNFKHMPELDWKLGYLFSLSLIFISTFIIYFNLRKRGWTGDILKKKKKNTFFKE</sequence>
<evidence type="ECO:0000256" key="7">
    <source>
        <dbReference type="ARBA" id="ARBA00022989"/>
    </source>
</evidence>
<dbReference type="Pfam" id="PF01544">
    <property type="entry name" value="CorA"/>
    <property type="match status" value="1"/>
</dbReference>
<feature type="transmembrane region" description="Helical" evidence="12">
    <location>
        <begin position="274"/>
        <end position="294"/>
    </location>
</feature>